<dbReference type="AlphaFoldDB" id="A0A1R4G5J4"/>
<gene>
    <name evidence="3" type="ORF">CZ674_08960</name>
</gene>
<keyword evidence="3" id="KW-0132">Cell division</keyword>
<keyword evidence="2" id="KW-0472">Membrane</keyword>
<feature type="transmembrane region" description="Helical" evidence="2">
    <location>
        <begin position="41"/>
        <end position="66"/>
    </location>
</feature>
<feature type="region of interest" description="Disordered" evidence="1">
    <location>
        <begin position="168"/>
        <end position="194"/>
    </location>
</feature>
<dbReference type="GeneID" id="303173340"/>
<dbReference type="Proteomes" id="UP000195787">
    <property type="component" value="Unassembled WGS sequence"/>
</dbReference>
<keyword evidence="2" id="KW-0812">Transmembrane</keyword>
<keyword evidence="2" id="KW-1133">Transmembrane helix</keyword>
<protein>
    <submittedName>
        <fullName evidence="3">Cell division protein FtsL</fullName>
    </submittedName>
</protein>
<keyword evidence="3" id="KW-0131">Cell cycle</keyword>
<keyword evidence="4" id="KW-1185">Reference proteome</keyword>
<sequence>MSTAALRQRDAERDVETGSERAEKPGLRALPRWRPRSGPKLIHGAVALAGLAGIVIAQLGVSVALADGAMEVKDIQTQTSEAKLHQQAMSEQLATLESPQQLASTAQGLGMVSSEQQHFISMATGEVTVGADAPKQTAQALNSGGLLYVPNELVQSQVQLDDATGKAALAAQQEREEQGYPGMLEPVEGVAADD</sequence>
<organism evidence="3 4">
    <name type="scientific">Agrococcus casei LMG 22410</name>
    <dbReference type="NCBI Taxonomy" id="1255656"/>
    <lineage>
        <taxon>Bacteria</taxon>
        <taxon>Bacillati</taxon>
        <taxon>Actinomycetota</taxon>
        <taxon>Actinomycetes</taxon>
        <taxon>Micrococcales</taxon>
        <taxon>Microbacteriaceae</taxon>
        <taxon>Agrococcus</taxon>
    </lineage>
</organism>
<evidence type="ECO:0000256" key="1">
    <source>
        <dbReference type="SAM" id="MobiDB-lite"/>
    </source>
</evidence>
<dbReference type="EMBL" id="FUHU01000038">
    <property type="protein sequence ID" value="SJM63444.1"/>
    <property type="molecule type" value="Genomic_DNA"/>
</dbReference>
<evidence type="ECO:0000256" key="2">
    <source>
        <dbReference type="SAM" id="Phobius"/>
    </source>
</evidence>
<feature type="compositionally biased region" description="Basic and acidic residues" evidence="1">
    <location>
        <begin position="7"/>
        <end position="26"/>
    </location>
</feature>
<accession>A0A1R4G5J4</accession>
<dbReference type="RefSeq" id="WP_086992211.1">
    <property type="nucleotide sequence ID" value="NZ_FUHU01000038.1"/>
</dbReference>
<evidence type="ECO:0000313" key="4">
    <source>
        <dbReference type="Proteomes" id="UP000195787"/>
    </source>
</evidence>
<name>A0A1R4G5J4_9MICO</name>
<feature type="region of interest" description="Disordered" evidence="1">
    <location>
        <begin position="1"/>
        <end position="35"/>
    </location>
</feature>
<dbReference type="GO" id="GO:0051301">
    <property type="term" value="P:cell division"/>
    <property type="evidence" value="ECO:0007669"/>
    <property type="project" value="UniProtKB-KW"/>
</dbReference>
<evidence type="ECO:0000313" key="3">
    <source>
        <dbReference type="EMBL" id="SJM63444.1"/>
    </source>
</evidence>
<reference evidence="3 4" key="1">
    <citation type="submission" date="2017-02" db="EMBL/GenBank/DDBJ databases">
        <authorList>
            <person name="Peterson S.W."/>
        </authorList>
    </citation>
    <scope>NUCLEOTIDE SEQUENCE [LARGE SCALE GENOMIC DNA]</scope>
    <source>
        <strain evidence="3 4">LMG 22410</strain>
    </source>
</reference>
<proteinExistence type="predicted"/>